<dbReference type="STRING" id="1108812.AWC16_17775"/>
<protein>
    <submittedName>
        <fullName evidence="1">Uncharacterized protein</fullName>
    </submittedName>
</protein>
<reference evidence="1 2" key="1">
    <citation type="submission" date="2016-01" db="EMBL/GenBank/DDBJ databases">
        <title>The new phylogeny of the genus Mycobacterium.</title>
        <authorList>
            <person name="Tarcisio F."/>
            <person name="Conor M."/>
            <person name="Antonella G."/>
            <person name="Elisabetta G."/>
            <person name="Giulia F.S."/>
            <person name="Sara T."/>
            <person name="Anna F."/>
            <person name="Clotilde B."/>
            <person name="Roberto B."/>
            <person name="Veronica D.S."/>
            <person name="Fabio R."/>
            <person name="Monica P."/>
            <person name="Olivier J."/>
            <person name="Enrico T."/>
            <person name="Nicola S."/>
        </authorList>
    </citation>
    <scope>NUCLEOTIDE SEQUENCE [LARGE SCALE GENOMIC DNA]</scope>
    <source>
        <strain evidence="1 2">DSM 45394</strain>
    </source>
</reference>
<accession>A0A1X1YDW9</accession>
<evidence type="ECO:0000313" key="2">
    <source>
        <dbReference type="Proteomes" id="UP000193866"/>
    </source>
</evidence>
<sequence length="63" mass="6745">MTAVESGAMGKRSPIYPLKGLIMAVTSVDGADRSSKRAEHSDGVLTLIKFRDRLEPAKVALDS</sequence>
<comment type="caution">
    <text evidence="1">The sequence shown here is derived from an EMBL/GenBank/DDBJ whole genome shotgun (WGS) entry which is preliminary data.</text>
</comment>
<organism evidence="1 2">
    <name type="scientific">Mycolicibacter longobardus</name>
    <dbReference type="NCBI Taxonomy" id="1108812"/>
    <lineage>
        <taxon>Bacteria</taxon>
        <taxon>Bacillati</taxon>
        <taxon>Actinomycetota</taxon>
        <taxon>Actinomycetes</taxon>
        <taxon>Mycobacteriales</taxon>
        <taxon>Mycobacteriaceae</taxon>
        <taxon>Mycolicibacter</taxon>
    </lineage>
</organism>
<proteinExistence type="predicted"/>
<name>A0A1X1YDW9_9MYCO</name>
<keyword evidence="2" id="KW-1185">Reference proteome</keyword>
<dbReference type="Proteomes" id="UP000193866">
    <property type="component" value="Unassembled WGS sequence"/>
</dbReference>
<dbReference type="AlphaFoldDB" id="A0A1X1YDW9"/>
<dbReference type="EMBL" id="LQPG01000030">
    <property type="protein sequence ID" value="ORW09220.1"/>
    <property type="molecule type" value="Genomic_DNA"/>
</dbReference>
<gene>
    <name evidence="1" type="ORF">AWC16_17775</name>
</gene>
<evidence type="ECO:0000313" key="1">
    <source>
        <dbReference type="EMBL" id="ORW09220.1"/>
    </source>
</evidence>